<sequence length="216" mass="24600">MILTDSSYAKKITCIKYTFLAIALSIMTGCKNNAVSEMEFKAYINNPENGLIQKKEIEGTQVSLTFIPGEIFLQQELQNHSDWSSIAVDSIRTIYANRLCFALDLSKDNREIEASFINNRNAYNQVLQYLNREIGEQIKLIMPSDTLPVTGSVYPRMFNTTNHSRIILIFDTRKVKLDEDFKIEITDSQLGLGVVSFPFKMDNLKAIPSLKLLDEN</sequence>
<dbReference type="AlphaFoldDB" id="A0AAE3R127"/>
<evidence type="ECO:0000313" key="1">
    <source>
        <dbReference type="EMBL" id="MDJ1501170.1"/>
    </source>
</evidence>
<dbReference type="RefSeq" id="WP_314510664.1">
    <property type="nucleotide sequence ID" value="NZ_JASJOU010000003.1"/>
</dbReference>
<reference evidence="1" key="1">
    <citation type="submission" date="2023-05" db="EMBL/GenBank/DDBJ databases">
        <authorList>
            <person name="Zhang X."/>
        </authorList>
    </citation>
    <scope>NUCLEOTIDE SEQUENCE</scope>
    <source>
        <strain evidence="1">BD1B2-1</strain>
    </source>
</reference>
<dbReference type="EMBL" id="JASJOU010000003">
    <property type="protein sequence ID" value="MDJ1501170.1"/>
    <property type="molecule type" value="Genomic_DNA"/>
</dbReference>
<comment type="caution">
    <text evidence="1">The sequence shown here is derived from an EMBL/GenBank/DDBJ whole genome shotgun (WGS) entry which is preliminary data.</text>
</comment>
<accession>A0AAE3R127</accession>
<dbReference type="Proteomes" id="UP001232063">
    <property type="component" value="Unassembled WGS sequence"/>
</dbReference>
<gene>
    <name evidence="1" type="ORF">QNI22_10950</name>
</gene>
<keyword evidence="2" id="KW-1185">Reference proteome</keyword>
<protein>
    <submittedName>
        <fullName evidence="1">Uncharacterized protein</fullName>
    </submittedName>
</protein>
<evidence type="ECO:0000313" key="2">
    <source>
        <dbReference type="Proteomes" id="UP001232063"/>
    </source>
</evidence>
<name>A0AAE3R127_9BACT</name>
<proteinExistence type="predicted"/>
<organism evidence="1 2">
    <name type="scientific">Xanthocytophaga agilis</name>
    <dbReference type="NCBI Taxonomy" id="3048010"/>
    <lineage>
        <taxon>Bacteria</taxon>
        <taxon>Pseudomonadati</taxon>
        <taxon>Bacteroidota</taxon>
        <taxon>Cytophagia</taxon>
        <taxon>Cytophagales</taxon>
        <taxon>Rhodocytophagaceae</taxon>
        <taxon>Xanthocytophaga</taxon>
    </lineage>
</organism>